<proteinExistence type="predicted"/>
<dbReference type="HOGENOM" id="CLU_1343089_0_0_1"/>
<feature type="compositionally biased region" description="Polar residues" evidence="1">
    <location>
        <begin position="17"/>
        <end position="31"/>
    </location>
</feature>
<reference evidence="2 3" key="1">
    <citation type="journal article" date="2012" name="Proc. Natl. Acad. Sci. U.S.A.">
        <title>Comparative genomics of Ceriporiopsis subvermispora and Phanerochaete chrysosporium provide insight into selective ligninolysis.</title>
        <authorList>
            <person name="Fernandez-Fueyo E."/>
            <person name="Ruiz-Duenas F.J."/>
            <person name="Ferreira P."/>
            <person name="Floudas D."/>
            <person name="Hibbett D.S."/>
            <person name="Canessa P."/>
            <person name="Larrondo L.F."/>
            <person name="James T.Y."/>
            <person name="Seelenfreund D."/>
            <person name="Lobos S."/>
            <person name="Polanco R."/>
            <person name="Tello M."/>
            <person name="Honda Y."/>
            <person name="Watanabe T."/>
            <person name="Watanabe T."/>
            <person name="Ryu J.S."/>
            <person name="Kubicek C.P."/>
            <person name="Schmoll M."/>
            <person name="Gaskell J."/>
            <person name="Hammel K.E."/>
            <person name="St John F.J."/>
            <person name="Vanden Wymelenberg A."/>
            <person name="Sabat G."/>
            <person name="Splinter BonDurant S."/>
            <person name="Syed K."/>
            <person name="Yadav J.S."/>
            <person name="Doddapaneni H."/>
            <person name="Subramanian V."/>
            <person name="Lavin J.L."/>
            <person name="Oguiza J.A."/>
            <person name="Perez G."/>
            <person name="Pisabarro A.G."/>
            <person name="Ramirez L."/>
            <person name="Santoyo F."/>
            <person name="Master E."/>
            <person name="Coutinho P.M."/>
            <person name="Henrissat B."/>
            <person name="Lombard V."/>
            <person name="Magnuson J.K."/>
            <person name="Kuees U."/>
            <person name="Hori C."/>
            <person name="Igarashi K."/>
            <person name="Samejima M."/>
            <person name="Held B.W."/>
            <person name="Barry K.W."/>
            <person name="LaButti K.M."/>
            <person name="Lapidus A."/>
            <person name="Lindquist E.A."/>
            <person name="Lucas S.M."/>
            <person name="Riley R."/>
            <person name="Salamov A.A."/>
            <person name="Hoffmeister D."/>
            <person name="Schwenk D."/>
            <person name="Hadar Y."/>
            <person name="Yarden O."/>
            <person name="de Vries R.P."/>
            <person name="Wiebenga A."/>
            <person name="Stenlid J."/>
            <person name="Eastwood D."/>
            <person name="Grigoriev I.V."/>
            <person name="Berka R.M."/>
            <person name="Blanchette R.A."/>
            <person name="Kersten P."/>
            <person name="Martinez A.T."/>
            <person name="Vicuna R."/>
            <person name="Cullen D."/>
        </authorList>
    </citation>
    <scope>NUCLEOTIDE SEQUENCE [LARGE SCALE GENOMIC DNA]</scope>
    <source>
        <strain evidence="2 3">B</strain>
    </source>
</reference>
<accession>M2RAC3</accession>
<dbReference type="EMBL" id="KB445799">
    <property type="protein sequence ID" value="EMD35741.1"/>
    <property type="molecule type" value="Genomic_DNA"/>
</dbReference>
<name>M2RAC3_CERS8</name>
<dbReference type="Proteomes" id="UP000016930">
    <property type="component" value="Unassembled WGS sequence"/>
</dbReference>
<gene>
    <name evidence="2" type="ORF">CERSUDRAFT_95966</name>
</gene>
<evidence type="ECO:0000313" key="3">
    <source>
        <dbReference type="Proteomes" id="UP000016930"/>
    </source>
</evidence>
<evidence type="ECO:0000256" key="1">
    <source>
        <dbReference type="SAM" id="MobiDB-lite"/>
    </source>
</evidence>
<evidence type="ECO:0000313" key="2">
    <source>
        <dbReference type="EMBL" id="EMD35741.1"/>
    </source>
</evidence>
<feature type="compositionally biased region" description="Low complexity" evidence="1">
    <location>
        <begin position="1"/>
        <end position="11"/>
    </location>
</feature>
<protein>
    <submittedName>
        <fullName evidence="2">Uncharacterized protein</fullName>
    </submittedName>
</protein>
<organism evidence="2 3">
    <name type="scientific">Ceriporiopsis subvermispora (strain B)</name>
    <name type="common">White-rot fungus</name>
    <name type="synonym">Gelatoporia subvermispora</name>
    <dbReference type="NCBI Taxonomy" id="914234"/>
    <lineage>
        <taxon>Eukaryota</taxon>
        <taxon>Fungi</taxon>
        <taxon>Dikarya</taxon>
        <taxon>Basidiomycota</taxon>
        <taxon>Agaricomycotina</taxon>
        <taxon>Agaricomycetes</taxon>
        <taxon>Polyporales</taxon>
        <taxon>Gelatoporiaceae</taxon>
        <taxon>Gelatoporia</taxon>
    </lineage>
</organism>
<keyword evidence="3" id="KW-1185">Reference proteome</keyword>
<dbReference type="AlphaFoldDB" id="M2RAC3"/>
<feature type="region of interest" description="Disordered" evidence="1">
    <location>
        <begin position="1"/>
        <end position="158"/>
    </location>
</feature>
<feature type="compositionally biased region" description="Basic residues" evidence="1">
    <location>
        <begin position="84"/>
        <end position="102"/>
    </location>
</feature>
<feature type="compositionally biased region" description="Basic and acidic residues" evidence="1">
    <location>
        <begin position="59"/>
        <end position="73"/>
    </location>
</feature>
<sequence>MSSESTSLTETLHAESAPQSPITDSEATVSVENVPRYGLRSRVKRTAPPDDVTNVTEPAQKKAKLDIESEPPKSSETQRPSAPRPRKKAPSRPRPRAPRKKTAANATPVEASAEPDVQQASVPPTEPAAPTPAAALSAPVAESIPPTACPPPPQANEEAISMPDEEMVRAAWILLGMRHASETVAALALLELRYGVQQPSVATT</sequence>
<feature type="compositionally biased region" description="Low complexity" evidence="1">
    <location>
        <begin position="131"/>
        <end position="146"/>
    </location>
</feature>